<evidence type="ECO:0000313" key="10">
    <source>
        <dbReference type="Proteomes" id="UP000594836"/>
    </source>
</evidence>
<dbReference type="GO" id="GO:0030150">
    <property type="term" value="P:protein import into mitochondrial matrix"/>
    <property type="evidence" value="ECO:0007669"/>
    <property type="project" value="TreeGrafter"/>
</dbReference>
<accession>A0A411LEB6</accession>
<comment type="similarity">
    <text evidence="2">Belongs to the Tim44 family.</text>
</comment>
<dbReference type="Proteomes" id="UP000550136">
    <property type="component" value="Unassembled WGS sequence"/>
</dbReference>
<dbReference type="InterPro" id="IPR039544">
    <property type="entry name" value="Tim44-like"/>
</dbReference>
<evidence type="ECO:0000256" key="3">
    <source>
        <dbReference type="ARBA" id="ARBA00022946"/>
    </source>
</evidence>
<dbReference type="SMART" id="SM00978">
    <property type="entry name" value="Tim44"/>
    <property type="match status" value="1"/>
</dbReference>
<dbReference type="OrthoDB" id="9798618at2"/>
<dbReference type="Gene3D" id="3.10.450.240">
    <property type="match status" value="1"/>
</dbReference>
<evidence type="ECO:0000256" key="5">
    <source>
        <dbReference type="SAM" id="Phobius"/>
    </source>
</evidence>
<name>A0A411LEB6_SPHPI</name>
<reference evidence="7 9" key="1">
    <citation type="submission" date="2020-05" db="EMBL/GenBank/DDBJ databases">
        <title>Draft Genome Sequences of Sphingomonas sp. Isolated from the International Space Station.</title>
        <authorList>
            <person name="Bijlani S."/>
            <person name="Singh N.K."/>
            <person name="Mason C.E."/>
            <person name="Wang C.C."/>
            <person name="Venkateswaran K."/>
        </authorList>
    </citation>
    <scope>NUCLEOTIDE SEQUENCE [LARGE SCALE GENOMIC DNA]</scope>
    <source>
        <strain evidence="7 9">FKI-L5-BR-P1</strain>
    </source>
</reference>
<evidence type="ECO:0000313" key="9">
    <source>
        <dbReference type="Proteomes" id="UP000550136"/>
    </source>
</evidence>
<keyword evidence="4 5" id="KW-0472">Membrane</keyword>
<evidence type="ECO:0000256" key="2">
    <source>
        <dbReference type="ARBA" id="ARBA00009597"/>
    </source>
</evidence>
<dbReference type="Proteomes" id="UP000594836">
    <property type="component" value="Chromosome"/>
</dbReference>
<evidence type="ECO:0000313" key="8">
    <source>
        <dbReference type="EMBL" id="QPT07222.1"/>
    </source>
</evidence>
<reference evidence="8 10" key="2">
    <citation type="submission" date="2020-12" db="EMBL/GenBank/DDBJ databases">
        <title>FDA dAtabase for Regulatory Grade micrObial Sequences (FDA-ARGOS): Supporting development and validation of Infectious Disease Dx tests.</title>
        <authorList>
            <person name="Sproer C."/>
            <person name="Gronow S."/>
            <person name="Severitt S."/>
            <person name="Schroder I."/>
            <person name="Tallon L."/>
            <person name="Sadzewicz L."/>
            <person name="Zhao X."/>
            <person name="Boylan J."/>
            <person name="Ott S."/>
            <person name="Bowen H."/>
            <person name="Vavikolanu K."/>
            <person name="Mehta A."/>
            <person name="Aluvathingal J."/>
            <person name="Nadendla S."/>
            <person name="Lowell S."/>
            <person name="Myers T."/>
            <person name="Yan Y."/>
            <person name="Sichtig H."/>
        </authorList>
    </citation>
    <scope>NUCLEOTIDE SEQUENCE [LARGE SCALE GENOMIC DNA]</scope>
    <source>
        <strain evidence="8 10">FDAARGOS_881</strain>
    </source>
</reference>
<proteinExistence type="inferred from homology"/>
<feature type="transmembrane region" description="Helical" evidence="5">
    <location>
        <begin position="42"/>
        <end position="61"/>
    </location>
</feature>
<feature type="domain" description="Tim44-like" evidence="6">
    <location>
        <begin position="110"/>
        <end position="256"/>
    </location>
</feature>
<dbReference type="NCBIfam" id="NF033779">
    <property type="entry name" value="Tim44_TimA_adap"/>
    <property type="match status" value="1"/>
</dbReference>
<dbReference type="InterPro" id="IPR032710">
    <property type="entry name" value="NTF2-like_dom_sf"/>
</dbReference>
<dbReference type="PANTHER" id="PTHR10721:SF1">
    <property type="entry name" value="MITOCHONDRIAL IMPORT INNER MEMBRANE TRANSLOCASE SUBUNIT TIM44"/>
    <property type="match status" value="1"/>
</dbReference>
<dbReference type="AlphaFoldDB" id="A0A411LEB6"/>
<evidence type="ECO:0000259" key="6">
    <source>
        <dbReference type="SMART" id="SM00978"/>
    </source>
</evidence>
<keyword evidence="5" id="KW-0812">Transmembrane</keyword>
<dbReference type="InterPro" id="IPR016985">
    <property type="entry name" value="UCP031890_Tim44-rel"/>
</dbReference>
<dbReference type="SUPFAM" id="SSF54427">
    <property type="entry name" value="NTF2-like"/>
    <property type="match status" value="1"/>
</dbReference>
<dbReference type="PANTHER" id="PTHR10721">
    <property type="entry name" value="MITOCHONDRIAL IMPORT INNER MEMBRANE TRANSLOCASE SUBUNIT TIM44"/>
    <property type="match status" value="1"/>
</dbReference>
<keyword evidence="3" id="KW-0809">Transit peptide</keyword>
<evidence type="ECO:0000256" key="1">
    <source>
        <dbReference type="ARBA" id="ARBA00004370"/>
    </source>
</evidence>
<keyword evidence="5" id="KW-1133">Transmembrane helix</keyword>
<dbReference type="EMBL" id="JABEOU010000064">
    <property type="protein sequence ID" value="NNG59840.1"/>
    <property type="molecule type" value="Genomic_DNA"/>
</dbReference>
<evidence type="ECO:0000256" key="4">
    <source>
        <dbReference type="ARBA" id="ARBA00023136"/>
    </source>
</evidence>
<sequence>MAVARSSGSTGIQPCPPLSGGRVFIVGRCAYIGLDIERLAALLFYVVLLAMVALFLALRLYSVLGKRTGHEQQPLPRSADDRARPVVLPRAAEPAQSPAPVANRNIDPRAEQGLRAIIAGEPGFDVNQFLGGAQSAYRMTLEAFWKGDEQALAELVDTDVLGAFAEAIAQRQEAGETLDNRLIRVDSAKIVDSQLAGRDARITVRFDADIVAVTRDAEGQVIAGSLSDAVETHDIWTFARTLKSGDPNWKLVDTDEA</sequence>
<organism evidence="7 9">
    <name type="scientific">Sphingomonas paucimobilis</name>
    <name type="common">Pseudomonas paucimobilis</name>
    <dbReference type="NCBI Taxonomy" id="13689"/>
    <lineage>
        <taxon>Bacteria</taxon>
        <taxon>Pseudomonadati</taxon>
        <taxon>Pseudomonadota</taxon>
        <taxon>Alphaproteobacteria</taxon>
        <taxon>Sphingomonadales</taxon>
        <taxon>Sphingomonadaceae</taxon>
        <taxon>Sphingomonas</taxon>
    </lineage>
</organism>
<dbReference type="EMBL" id="CP065713">
    <property type="protein sequence ID" value="QPT07222.1"/>
    <property type="molecule type" value="Genomic_DNA"/>
</dbReference>
<dbReference type="PIRSF" id="PIRSF031890">
    <property type="entry name" value="UCP031890_transporter_Tim44"/>
    <property type="match status" value="1"/>
</dbReference>
<dbReference type="Pfam" id="PF04280">
    <property type="entry name" value="Tim44"/>
    <property type="match status" value="1"/>
</dbReference>
<dbReference type="InterPro" id="IPR007379">
    <property type="entry name" value="Tim44-like_dom"/>
</dbReference>
<comment type="subcellular location">
    <subcellularLocation>
        <location evidence="1">Membrane</location>
    </subcellularLocation>
</comment>
<protein>
    <submittedName>
        <fullName evidence="7">Tim44 domain-containing protein</fullName>
    </submittedName>
</protein>
<evidence type="ECO:0000313" key="7">
    <source>
        <dbReference type="EMBL" id="NNG59840.1"/>
    </source>
</evidence>
<gene>
    <name evidence="7" type="ORF">HKX06_21085</name>
    <name evidence="8" type="ORF">I6G38_10030</name>
</gene>
<dbReference type="GO" id="GO:0016020">
    <property type="term" value="C:membrane"/>
    <property type="evidence" value="ECO:0007669"/>
    <property type="project" value="UniProtKB-SubCell"/>
</dbReference>
<dbReference type="GO" id="GO:0051087">
    <property type="term" value="F:protein-folding chaperone binding"/>
    <property type="evidence" value="ECO:0007669"/>
    <property type="project" value="TreeGrafter"/>
</dbReference>